<keyword evidence="4 5" id="KW-0472">Membrane</keyword>
<feature type="transmembrane region" description="Helical" evidence="5">
    <location>
        <begin position="173"/>
        <end position="194"/>
    </location>
</feature>
<dbReference type="Pfam" id="PF04172">
    <property type="entry name" value="LrgB"/>
    <property type="match status" value="1"/>
</dbReference>
<evidence type="ECO:0000256" key="5">
    <source>
        <dbReference type="SAM" id="Phobius"/>
    </source>
</evidence>
<protein>
    <submittedName>
        <fullName evidence="6">LrgB family protein</fullName>
    </submittedName>
</protein>
<evidence type="ECO:0000313" key="7">
    <source>
        <dbReference type="Proteomes" id="UP001165267"/>
    </source>
</evidence>
<organism evidence="6 7">
    <name type="scientific">Limnobacter parvus</name>
    <dbReference type="NCBI Taxonomy" id="2939690"/>
    <lineage>
        <taxon>Bacteria</taxon>
        <taxon>Pseudomonadati</taxon>
        <taxon>Pseudomonadota</taxon>
        <taxon>Betaproteobacteria</taxon>
        <taxon>Burkholderiales</taxon>
        <taxon>Burkholderiaceae</taxon>
        <taxon>Limnobacter</taxon>
    </lineage>
</organism>
<evidence type="ECO:0000256" key="2">
    <source>
        <dbReference type="ARBA" id="ARBA00022692"/>
    </source>
</evidence>
<feature type="transmembrane region" description="Helical" evidence="5">
    <location>
        <begin position="19"/>
        <end position="45"/>
    </location>
</feature>
<feature type="transmembrane region" description="Helical" evidence="5">
    <location>
        <begin position="116"/>
        <end position="140"/>
    </location>
</feature>
<comment type="caution">
    <text evidence="6">The sequence shown here is derived from an EMBL/GenBank/DDBJ whole genome shotgun (WGS) entry which is preliminary data.</text>
</comment>
<feature type="transmembrane region" description="Helical" evidence="5">
    <location>
        <begin position="84"/>
        <end position="104"/>
    </location>
</feature>
<evidence type="ECO:0000313" key="6">
    <source>
        <dbReference type="EMBL" id="MCR2745080.1"/>
    </source>
</evidence>
<keyword evidence="2 5" id="KW-0812">Transmembrane</keyword>
<keyword evidence="3 5" id="KW-1133">Transmembrane helix</keyword>
<comment type="subcellular location">
    <subcellularLocation>
        <location evidence="1">Membrane</location>
        <topology evidence="1">Multi-pass membrane protein</topology>
    </subcellularLocation>
</comment>
<gene>
    <name evidence="6" type="ORF">NSP04_00275</name>
</gene>
<name>A0ABT1XCS3_9BURK</name>
<dbReference type="PANTHER" id="PTHR30249:SF0">
    <property type="entry name" value="PLASTIDAL GLYCOLATE_GLYCERATE TRANSLOCATOR 1, CHLOROPLASTIC"/>
    <property type="match status" value="1"/>
</dbReference>
<dbReference type="PANTHER" id="PTHR30249">
    <property type="entry name" value="PUTATIVE SEROTONIN TRANSPORTER"/>
    <property type="match status" value="1"/>
</dbReference>
<dbReference type="Proteomes" id="UP001165267">
    <property type="component" value="Unassembled WGS sequence"/>
</dbReference>
<feature type="transmembrane region" description="Helical" evidence="5">
    <location>
        <begin position="201"/>
        <end position="221"/>
    </location>
</feature>
<dbReference type="EMBL" id="JANKHG010000001">
    <property type="protein sequence ID" value="MCR2745080.1"/>
    <property type="molecule type" value="Genomic_DNA"/>
</dbReference>
<dbReference type="InterPro" id="IPR007300">
    <property type="entry name" value="CidB/LrgB"/>
</dbReference>
<feature type="transmembrane region" description="Helical" evidence="5">
    <location>
        <begin position="57"/>
        <end position="78"/>
    </location>
</feature>
<keyword evidence="7" id="KW-1185">Reference proteome</keyword>
<proteinExistence type="predicted"/>
<feature type="transmembrane region" description="Helical" evidence="5">
    <location>
        <begin position="233"/>
        <end position="253"/>
    </location>
</feature>
<evidence type="ECO:0000256" key="1">
    <source>
        <dbReference type="ARBA" id="ARBA00004141"/>
    </source>
</evidence>
<reference evidence="6" key="1">
    <citation type="submission" date="2022-07" db="EMBL/GenBank/DDBJ databases">
        <authorList>
            <person name="Xamxidin M."/>
        </authorList>
    </citation>
    <scope>NUCLEOTIDE SEQUENCE</scope>
    <source>
        <strain evidence="6">YS8-69</strain>
    </source>
</reference>
<dbReference type="RefSeq" id="WP_257510334.1">
    <property type="nucleotide sequence ID" value="NZ_JANKHG010000001.1"/>
</dbReference>
<evidence type="ECO:0000256" key="4">
    <source>
        <dbReference type="ARBA" id="ARBA00023136"/>
    </source>
</evidence>
<sequence>MIEPAQIESTRRLADLPEIWVYLTGNPLSALFLTLLAYQIGLWCYKKSGQQPFTNPVMIAVLLLAGFLQITGLSYQQYFEGAQFVHFLLGTATVALAVPIYQGLTAVKGQTIRTLVLLSVALLVGGGLSIASALGTAYLLGANIDIVQSLWAKSVTAPIAMGVSERIGASPTLTALFAIVTGILGAAVGTWLFNFMGMKRWWVRGFTMGLAAHGIGTARAFSVHPEAGRYASLGMGLHGIFGALLIPWMFALVA</sequence>
<evidence type="ECO:0000256" key="3">
    <source>
        <dbReference type="ARBA" id="ARBA00022989"/>
    </source>
</evidence>
<accession>A0ABT1XCS3</accession>